<proteinExistence type="predicted"/>
<comment type="caution">
    <text evidence="1">The sequence shown here is derived from an EMBL/GenBank/DDBJ whole genome shotgun (WGS) entry which is preliminary data.</text>
</comment>
<reference evidence="1" key="1">
    <citation type="submission" date="2018-07" db="EMBL/GenBank/DDBJ databases">
        <authorList>
            <person name="Ashton P.M."/>
            <person name="Dallman T."/>
            <person name="Nair S."/>
            <person name="De Pinna E."/>
            <person name="Peters T."/>
            <person name="Grant K."/>
        </authorList>
    </citation>
    <scope>NUCLEOTIDE SEQUENCE</scope>
    <source>
        <strain evidence="1">357772</strain>
    </source>
</reference>
<dbReference type="EMBL" id="AAHNFW010000183">
    <property type="protein sequence ID" value="EBY1555961.1"/>
    <property type="molecule type" value="Genomic_DNA"/>
</dbReference>
<protein>
    <submittedName>
        <fullName evidence="1">Uncharacterized protein</fullName>
    </submittedName>
</protein>
<sequence>TDAATHLVVPNVPVTFTDTASWNTGNITKGDGTAIADGAVACTTDAAGTCDVTLKTLKVRSTTATSGDNIAYDVKLVAGTNPAPVTVPSLFLAGAPDASHTRVGPAAGTEEYMLAQHADQVVVVDATLKDVNGNPVPVWTAAPELRQPNGLGVTITAESGTGLTNAITWKLNAGNLHAPWVTDANTKYEVWAKNSSGALADVMRLPGQLPVMPKFTALIA</sequence>
<organism evidence="1">
    <name type="scientific">Salmonella enterica subsp. enterica serovar Hofit</name>
    <dbReference type="NCBI Taxonomy" id="2564537"/>
    <lineage>
        <taxon>Bacteria</taxon>
        <taxon>Pseudomonadati</taxon>
        <taxon>Pseudomonadota</taxon>
        <taxon>Gammaproteobacteria</taxon>
        <taxon>Enterobacterales</taxon>
        <taxon>Enterobacteriaceae</taxon>
        <taxon>Salmonella</taxon>
    </lineage>
</organism>
<dbReference type="AlphaFoldDB" id="A0A5W8MK62"/>
<feature type="non-terminal residue" evidence="1">
    <location>
        <position position="220"/>
    </location>
</feature>
<name>A0A5W8MK62_SALET</name>
<feature type="non-terminal residue" evidence="1">
    <location>
        <position position="1"/>
    </location>
</feature>
<evidence type="ECO:0000313" key="1">
    <source>
        <dbReference type="EMBL" id="EBY1555961.1"/>
    </source>
</evidence>
<accession>A0A5W8MK62</accession>
<gene>
    <name evidence="1" type="ORF">DU055_24240</name>
</gene>